<accession>A0AAN8A016</accession>
<sequence length="297" mass="32477">MHYRRMCYRSSEDDDTDSDGQVSPRTRVPPSRRQHLQMPTFGSSSDSDNDGRVSPRTFMPSLRNQHIRIPELGGAGVGGVAPLGGSTWNDDVRDVDLDVQTPHHIIRSIEDILESPPPDSPAHRGAVTRMGNLGMLPQISYPRNMPISRAASFDGAFLCDGSASSGEGSDESTTTNMPESTPEEMMFPMSPLPPPSGSYPYIERAHTLLNVATTSRGRQCSIPIPPFPRPPTYLDAGLHGSGFNPALQLSGSFGVMWPTANGALEYVRLPGDRYASQAMHGRTSEDIRARSQEWRSR</sequence>
<feature type="region of interest" description="Disordered" evidence="1">
    <location>
        <begin position="277"/>
        <end position="297"/>
    </location>
</feature>
<evidence type="ECO:0000313" key="2">
    <source>
        <dbReference type="EMBL" id="KAK5695447.1"/>
    </source>
</evidence>
<gene>
    <name evidence="2" type="ORF">LTR97_008954</name>
</gene>
<protein>
    <submittedName>
        <fullName evidence="2">Uncharacterized protein</fullName>
    </submittedName>
</protein>
<comment type="caution">
    <text evidence="2">The sequence shown here is derived from an EMBL/GenBank/DDBJ whole genome shotgun (WGS) entry which is preliminary data.</text>
</comment>
<feature type="compositionally biased region" description="Basic and acidic residues" evidence="1">
    <location>
        <begin position="282"/>
        <end position="297"/>
    </location>
</feature>
<dbReference type="Proteomes" id="UP001310594">
    <property type="component" value="Unassembled WGS sequence"/>
</dbReference>
<organism evidence="2 3">
    <name type="scientific">Elasticomyces elasticus</name>
    <dbReference type="NCBI Taxonomy" id="574655"/>
    <lineage>
        <taxon>Eukaryota</taxon>
        <taxon>Fungi</taxon>
        <taxon>Dikarya</taxon>
        <taxon>Ascomycota</taxon>
        <taxon>Pezizomycotina</taxon>
        <taxon>Dothideomycetes</taxon>
        <taxon>Dothideomycetidae</taxon>
        <taxon>Mycosphaerellales</taxon>
        <taxon>Teratosphaeriaceae</taxon>
        <taxon>Elasticomyces</taxon>
    </lineage>
</organism>
<feature type="region of interest" description="Disordered" evidence="1">
    <location>
        <begin position="1"/>
        <end position="54"/>
    </location>
</feature>
<evidence type="ECO:0000256" key="1">
    <source>
        <dbReference type="SAM" id="MobiDB-lite"/>
    </source>
</evidence>
<proteinExistence type="predicted"/>
<feature type="region of interest" description="Disordered" evidence="1">
    <location>
        <begin position="161"/>
        <end position="180"/>
    </location>
</feature>
<name>A0AAN8A016_9PEZI</name>
<dbReference type="AlphaFoldDB" id="A0AAN8A016"/>
<evidence type="ECO:0000313" key="3">
    <source>
        <dbReference type="Proteomes" id="UP001310594"/>
    </source>
</evidence>
<reference evidence="2" key="1">
    <citation type="submission" date="2023-08" db="EMBL/GenBank/DDBJ databases">
        <title>Black Yeasts Isolated from many extreme environments.</title>
        <authorList>
            <person name="Coleine C."/>
            <person name="Stajich J.E."/>
            <person name="Selbmann L."/>
        </authorList>
    </citation>
    <scope>NUCLEOTIDE SEQUENCE</scope>
    <source>
        <strain evidence="2">CCFEE 5810</strain>
    </source>
</reference>
<dbReference type="EMBL" id="JAVRQU010000014">
    <property type="protein sequence ID" value="KAK5695447.1"/>
    <property type="molecule type" value="Genomic_DNA"/>
</dbReference>
<feature type="compositionally biased region" description="Low complexity" evidence="1">
    <location>
        <begin position="161"/>
        <end position="175"/>
    </location>
</feature>